<evidence type="ECO:0000256" key="3">
    <source>
        <dbReference type="SAM" id="MobiDB-lite"/>
    </source>
</evidence>
<dbReference type="GO" id="GO:0005634">
    <property type="term" value="C:nucleus"/>
    <property type="evidence" value="ECO:0007669"/>
    <property type="project" value="TreeGrafter"/>
</dbReference>
<dbReference type="Gene3D" id="3.30.70.330">
    <property type="match status" value="1"/>
</dbReference>
<dbReference type="PANTHER" id="PTHR23140">
    <property type="entry name" value="RNA PROCESSING PROTEIN LD23810P"/>
    <property type="match status" value="1"/>
</dbReference>
<feature type="domain" description="CID" evidence="5">
    <location>
        <begin position="1"/>
        <end position="139"/>
    </location>
</feature>
<feature type="region of interest" description="Disordered" evidence="3">
    <location>
        <begin position="777"/>
        <end position="801"/>
    </location>
</feature>
<keyword evidence="7" id="KW-1185">Reference proteome</keyword>
<feature type="compositionally biased region" description="Basic and acidic residues" evidence="3">
    <location>
        <begin position="611"/>
        <end position="627"/>
    </location>
</feature>
<feature type="region of interest" description="Disordered" evidence="3">
    <location>
        <begin position="907"/>
        <end position="952"/>
    </location>
</feature>
<dbReference type="PANTHER" id="PTHR23140:SF4">
    <property type="entry name" value="PROTEIN CBR-NRD-1"/>
    <property type="match status" value="1"/>
</dbReference>
<evidence type="ECO:0000256" key="2">
    <source>
        <dbReference type="PROSITE-ProRule" id="PRU00176"/>
    </source>
</evidence>
<feature type="compositionally biased region" description="Low complexity" evidence="3">
    <location>
        <begin position="1551"/>
        <end position="1563"/>
    </location>
</feature>
<dbReference type="PROSITE" id="PS51391">
    <property type="entry name" value="CID"/>
    <property type="match status" value="1"/>
</dbReference>
<evidence type="ECO:0000259" key="4">
    <source>
        <dbReference type="PROSITE" id="PS50102"/>
    </source>
</evidence>
<dbReference type="SUPFAM" id="SSF48464">
    <property type="entry name" value="ENTH/VHS domain"/>
    <property type="match status" value="1"/>
</dbReference>
<dbReference type="InterPro" id="IPR008942">
    <property type="entry name" value="ENTH_VHS"/>
</dbReference>
<dbReference type="Pfam" id="PF04818">
    <property type="entry name" value="CID"/>
    <property type="match status" value="1"/>
</dbReference>
<feature type="region of interest" description="Disordered" evidence="3">
    <location>
        <begin position="286"/>
        <end position="305"/>
    </location>
</feature>
<dbReference type="Gene3D" id="1.25.40.90">
    <property type="match status" value="1"/>
</dbReference>
<reference evidence="6" key="1">
    <citation type="submission" date="2020-08" db="EMBL/GenBank/DDBJ databases">
        <title>Multicomponent nature underlies the extraordinary mechanical properties of spider dragline silk.</title>
        <authorList>
            <person name="Kono N."/>
            <person name="Nakamura H."/>
            <person name="Mori M."/>
            <person name="Yoshida Y."/>
            <person name="Ohtoshi R."/>
            <person name="Malay A.D."/>
            <person name="Moran D.A.P."/>
            <person name="Tomita M."/>
            <person name="Numata K."/>
            <person name="Arakawa K."/>
        </authorList>
    </citation>
    <scope>NUCLEOTIDE SEQUENCE</scope>
</reference>
<feature type="compositionally biased region" description="Basic residues" evidence="3">
    <location>
        <begin position="568"/>
        <end position="610"/>
    </location>
</feature>
<comment type="caution">
    <text evidence="6">The sequence shown here is derived from an EMBL/GenBank/DDBJ whole genome shotgun (WGS) entry which is preliminary data.</text>
</comment>
<dbReference type="InterPro" id="IPR006569">
    <property type="entry name" value="CID_dom"/>
</dbReference>
<feature type="region of interest" description="Disordered" evidence="3">
    <location>
        <begin position="1042"/>
        <end position="1089"/>
    </location>
</feature>
<evidence type="ECO:0000313" key="7">
    <source>
        <dbReference type="Proteomes" id="UP000887013"/>
    </source>
</evidence>
<sequence length="1636" mass="183827">MEAVKAFNSELSSLYDVKPPISKAKMTAITKSAIKGIKFYKHIVQSVEKFIQKCRPEYKVPGLYVVDSIVRQSRHQFGADKDVFGPRFIKNITTTFQNLFKCADEDRSKIIRVLNLWQKNAVFPIDIIQPLLDMGHPNTSNESVSAGDEGRNSRHKESESNSWKGWPQANDEPAPENRTYAEMSTKNLEKFTKAEMTSAIEDEVSRSSLYRAQIKQENIPEDNTVKFNQKLLDFDYGDEDDEDETRNDESNLSNQPNALALSMAQNLLCSPEFFKKFQHQMQPTMQQNTMNPDLGQGQQEKQKSDEKMMNFDYGDEDEEAKNDRNNLSNQPNALALSMAQNLICHPELLKKLEQQLPTMQQNALNPDLSLQGQQPGKPPLPSTTYPQPVPELSQKEADKDDRILPQPPLPPKDLDERSFAAIMTPHRLLPPTSLASYPQPGMAPADKDDRIIPDSTVPRDLDERSLTALLAPLDRGILPPMPYTEASNMMQYQANMPYSQPPMPLMEPVSMDAAYAPVVPPEQQQQHMMQHADEDERLMYSMPGEPPLPPQDFDERSAMVPIEERSRKERSRSRSGSRTRSKSGRRRSRSRSPRRKRSRSRSPRSKSRFRSTKEHERMREKECERERERKRKGLPHIKNGCVSVCSTTLWIGHVPKSCTEVEISNAFSPYGTILSIDMIPPRGCAYVVMDRRQDAYKALQKLKKTKLLQSNSVKMAWAPGKGVKGKEYKDYWEVNAGVSYVPYEKILADSEALDLLEEGGFIDEESLPENLKALRQHPEDKSFATSQKAAPETTSYSAMQAPPMVPPPIIPPTSVNLPMLLPHPMQPQFGLHLPGLLPPQAMVMQVPMGIPPPNPMLMVQQQSSNLLGNQGLPLVGGVPPLVQGTLPNITSALQNIKSTITEPAITSMAGDATPTEEDGTSVSTPTSAQKPVPTSVTSTSINSTQSGNPVTQFNPMLNLPNHNRQILSVPPPVSASGTPIPYPPPHSVGFNFPPPGIRPPGMTPNSQFPWMQKPPGSPFTEADSKKGLPPHMFNTRPPFHDLPSSHSQNSAPVKDNHGIINRDMDRRPGDMEPSGNRSSSPIHSDKMPQEMVISTDDESSMDRDYSLNDMKGGPRFQGVTEFPPRMPMNMHRMRSPMGPMQGHRFPPGMPMGSPFPPRMGGPRGPGMHPGLRMEMDFPRGPRMHGMPPGMRDGQHLRNEGRDWYPRDFEGLPFERDRHFYNDRNRDSWVPPESMESDVRHPPRNHERHEDRMRDMEKREGYNHQGPNIYHPSDKQMMDDSFTMRQRPRPGRKLQPNDDMFEDMHNSKYYQRDKKLPYHVSKQLDRRRKDDESNKPYKNDDANRNVDQPDVNLQNNRTLSEKIDQDSMARKDRESRKRSRWGRTLSEEREFQQQKRNEIELKFQSYEQSAQAAQMLPNSQENTCEKPVNVMETADADVELQTNSALSNDSSNIDAQPANVSENSENSTSELSVPQAFESEDVSNSVPESSSSKLTNSESATEPFNSNVTSASFETDTNESSVKNPISEPQSTSSFESADKSNISESIITDLNVTSSVSESASSNEHAESVSKRIDDSSVTAFVSNPHASSTEDNSSLSDKISNHIDGNSSSSYKDADASNISEMSSTNKSPLLSAES</sequence>
<organism evidence="6 7">
    <name type="scientific">Nephila pilipes</name>
    <name type="common">Giant wood spider</name>
    <name type="synonym">Nephila maculata</name>
    <dbReference type="NCBI Taxonomy" id="299642"/>
    <lineage>
        <taxon>Eukaryota</taxon>
        <taxon>Metazoa</taxon>
        <taxon>Ecdysozoa</taxon>
        <taxon>Arthropoda</taxon>
        <taxon>Chelicerata</taxon>
        <taxon>Arachnida</taxon>
        <taxon>Araneae</taxon>
        <taxon>Araneomorphae</taxon>
        <taxon>Entelegynae</taxon>
        <taxon>Araneoidea</taxon>
        <taxon>Nephilidae</taxon>
        <taxon>Nephila</taxon>
    </lineage>
</organism>
<dbReference type="InterPro" id="IPR035979">
    <property type="entry name" value="RBD_domain_sf"/>
</dbReference>
<evidence type="ECO:0000313" key="6">
    <source>
        <dbReference type="EMBL" id="GFS78701.1"/>
    </source>
</evidence>
<dbReference type="InterPro" id="IPR000504">
    <property type="entry name" value="RRM_dom"/>
</dbReference>
<feature type="compositionally biased region" description="Basic and acidic residues" evidence="3">
    <location>
        <begin position="148"/>
        <end position="159"/>
    </location>
</feature>
<dbReference type="EMBL" id="BMAW01097245">
    <property type="protein sequence ID" value="GFS78701.1"/>
    <property type="molecule type" value="Genomic_DNA"/>
</dbReference>
<dbReference type="SUPFAM" id="SSF54928">
    <property type="entry name" value="RNA-binding domain, RBD"/>
    <property type="match status" value="1"/>
</dbReference>
<dbReference type="PROSITE" id="PS50102">
    <property type="entry name" value="RRM"/>
    <property type="match status" value="1"/>
</dbReference>
<dbReference type="Proteomes" id="UP000887013">
    <property type="component" value="Unassembled WGS sequence"/>
</dbReference>
<feature type="compositionally biased region" description="Basic and acidic residues" evidence="3">
    <location>
        <begin position="393"/>
        <end position="403"/>
    </location>
</feature>
<feature type="domain" description="RRM" evidence="4">
    <location>
        <begin position="647"/>
        <end position="720"/>
    </location>
</feature>
<feature type="region of interest" description="Disordered" evidence="3">
    <location>
        <begin position="539"/>
        <end position="630"/>
    </location>
</feature>
<evidence type="ECO:0008006" key="8">
    <source>
        <dbReference type="Google" id="ProtNLM"/>
    </source>
</evidence>
<accession>A0A8X6MUD2</accession>
<feature type="compositionally biased region" description="Polar residues" evidence="3">
    <location>
        <begin position="1439"/>
        <end position="1453"/>
    </location>
</feature>
<feature type="compositionally biased region" description="Basic and acidic residues" evidence="3">
    <location>
        <begin position="1054"/>
        <end position="1070"/>
    </location>
</feature>
<feature type="compositionally biased region" description="Polar residues" evidence="3">
    <location>
        <begin position="920"/>
        <end position="952"/>
    </location>
</feature>
<dbReference type="InterPro" id="IPR012677">
    <property type="entry name" value="Nucleotide-bd_a/b_plait_sf"/>
</dbReference>
<feature type="region of interest" description="Disordered" evidence="3">
    <location>
        <begin position="1224"/>
        <end position="1392"/>
    </location>
</feature>
<dbReference type="FunFam" id="1.25.40.90:FF:000004">
    <property type="entry name" value="splicing factor, arginine/serine-rich 15"/>
    <property type="match status" value="1"/>
</dbReference>
<feature type="compositionally biased region" description="Basic and acidic residues" evidence="3">
    <location>
        <begin position="553"/>
        <end position="567"/>
    </location>
</feature>
<feature type="region of interest" description="Disordered" evidence="3">
    <location>
        <begin position="138"/>
        <end position="180"/>
    </location>
</feature>
<dbReference type="InterPro" id="IPR051485">
    <property type="entry name" value="SR-CTD_assoc_factor"/>
</dbReference>
<name>A0A8X6MUD2_NEPPI</name>
<feature type="compositionally biased region" description="Basic and acidic residues" evidence="3">
    <location>
        <begin position="1358"/>
        <end position="1374"/>
    </location>
</feature>
<dbReference type="Pfam" id="PF00076">
    <property type="entry name" value="RRM_1"/>
    <property type="match status" value="1"/>
</dbReference>
<feature type="compositionally biased region" description="Basic and acidic residues" evidence="3">
    <location>
        <begin position="1564"/>
        <end position="1575"/>
    </location>
</feature>
<feature type="region of interest" description="Disordered" evidence="3">
    <location>
        <begin position="1407"/>
        <end position="1636"/>
    </location>
</feature>
<protein>
    <recommendedName>
        <fullName evidence="8">Splicing factor, arginine/serine-rich 15</fullName>
    </recommendedName>
</protein>
<keyword evidence="1 2" id="KW-0694">RNA-binding</keyword>
<feature type="compositionally biased region" description="Polar residues" evidence="3">
    <location>
        <begin position="1499"/>
        <end position="1550"/>
    </location>
</feature>
<feature type="compositionally biased region" description="Polar residues" evidence="3">
    <location>
        <begin position="1576"/>
        <end position="1636"/>
    </location>
</feature>
<feature type="compositionally biased region" description="Polar residues" evidence="3">
    <location>
        <begin position="1407"/>
        <end position="1421"/>
    </location>
</feature>
<feature type="compositionally biased region" description="Low complexity" evidence="3">
    <location>
        <begin position="1481"/>
        <end position="1498"/>
    </location>
</feature>
<dbReference type="SMART" id="SM00582">
    <property type="entry name" value="RPR"/>
    <property type="match status" value="1"/>
</dbReference>
<evidence type="ECO:0000259" key="5">
    <source>
        <dbReference type="PROSITE" id="PS51391"/>
    </source>
</evidence>
<dbReference type="OrthoDB" id="79367at2759"/>
<dbReference type="SMART" id="SM00360">
    <property type="entry name" value="RRM"/>
    <property type="match status" value="1"/>
</dbReference>
<proteinExistence type="predicted"/>
<dbReference type="GO" id="GO:0003723">
    <property type="term" value="F:RNA binding"/>
    <property type="evidence" value="ECO:0007669"/>
    <property type="project" value="UniProtKB-UniRule"/>
</dbReference>
<gene>
    <name evidence="6" type="primary">SCAF4</name>
    <name evidence="6" type="ORF">NPIL_279881</name>
</gene>
<feature type="compositionally biased region" description="Low complexity" evidence="3">
    <location>
        <begin position="1458"/>
        <end position="1471"/>
    </location>
</feature>
<evidence type="ECO:0000256" key="1">
    <source>
        <dbReference type="ARBA" id="ARBA00022884"/>
    </source>
</evidence>
<dbReference type="CDD" id="cd16983">
    <property type="entry name" value="CID_SCAF8_like"/>
    <property type="match status" value="1"/>
</dbReference>
<feature type="compositionally biased region" description="Polar residues" evidence="3">
    <location>
        <begin position="783"/>
        <end position="798"/>
    </location>
</feature>
<feature type="compositionally biased region" description="Basic and acidic residues" evidence="3">
    <location>
        <begin position="1301"/>
        <end position="1343"/>
    </location>
</feature>
<feature type="region of interest" description="Disordered" evidence="3">
    <location>
        <begin position="366"/>
        <end position="414"/>
    </location>
</feature>
<feature type="compositionally biased region" description="Basic and acidic residues" evidence="3">
    <location>
        <begin position="1236"/>
        <end position="1261"/>
    </location>
</feature>